<reference evidence="3" key="1">
    <citation type="submission" date="2021-01" db="EMBL/GenBank/DDBJ databases">
        <title>Metabolic potential, ecology and presence of endohyphal bacteria is reflected in genomic diversity of Mucoromycotina.</title>
        <authorList>
            <person name="Muszewska A."/>
            <person name="Okrasinska A."/>
            <person name="Steczkiewicz K."/>
            <person name="Drgas O."/>
            <person name="Orlowska M."/>
            <person name="Perlinska-Lenart U."/>
            <person name="Aleksandrzak-Piekarczyk T."/>
            <person name="Szatraj K."/>
            <person name="Zielenkiewicz U."/>
            <person name="Pilsyk S."/>
            <person name="Malc E."/>
            <person name="Mieczkowski P."/>
            <person name="Kruszewska J.S."/>
            <person name="Biernat P."/>
            <person name="Pawlowska J."/>
        </authorList>
    </citation>
    <scope>NUCLEOTIDE SEQUENCE</scope>
    <source>
        <strain evidence="3">WA0000018081</strain>
    </source>
</reference>
<keyword evidence="1" id="KW-0812">Transmembrane</keyword>
<dbReference type="Pfam" id="PF00561">
    <property type="entry name" value="Abhydrolase_1"/>
    <property type="match status" value="1"/>
</dbReference>
<dbReference type="PANTHER" id="PTHR43433">
    <property type="entry name" value="HYDROLASE, ALPHA/BETA FOLD FAMILY PROTEIN"/>
    <property type="match status" value="1"/>
</dbReference>
<keyword evidence="1" id="KW-1133">Transmembrane helix</keyword>
<sequence length="277" mass="32189">MVKHYLQVEGASIYYEVKGNGPYLILVPGGYGGGAIFRLLRFHLIKRFTVVIYDRRGYNRSTLNGPQDYENRLDTEADDIYKLMRNLTNEKFIIFGFSSGGAISLKYLTKYPKTVYKMFLHEPVTNLGALPDSEDILKFHTDIYNLYKKEGKDAALQLLGKKYLTDVDYETVVHNHLGDKKQEWSLYFEHEVRVYPFYDTNTDMIMSNREKLVLLYSTECVNSFVHRPVQTISKYLHKELHPFPGGHLGYLTESNKFAAEFIKICEKHFVIKALPKL</sequence>
<feature type="transmembrane region" description="Helical" evidence="1">
    <location>
        <begin position="20"/>
        <end position="40"/>
    </location>
</feature>
<dbReference type="GO" id="GO:0004806">
    <property type="term" value="F:triacylglycerol lipase activity"/>
    <property type="evidence" value="ECO:0007669"/>
    <property type="project" value="TreeGrafter"/>
</dbReference>
<dbReference type="PANTHER" id="PTHR43433:SF5">
    <property type="entry name" value="AB HYDROLASE-1 DOMAIN-CONTAINING PROTEIN"/>
    <property type="match status" value="1"/>
</dbReference>
<gene>
    <name evidence="3" type="ORF">INT48_005274</name>
</gene>
<dbReference type="Gene3D" id="3.40.50.1820">
    <property type="entry name" value="alpha/beta hydrolase"/>
    <property type="match status" value="1"/>
</dbReference>
<evidence type="ECO:0000256" key="1">
    <source>
        <dbReference type="SAM" id="Phobius"/>
    </source>
</evidence>
<dbReference type="EMBL" id="JAEPRE010000068">
    <property type="protein sequence ID" value="KAG2233828.1"/>
    <property type="molecule type" value="Genomic_DNA"/>
</dbReference>
<evidence type="ECO:0000259" key="2">
    <source>
        <dbReference type="Pfam" id="PF00561"/>
    </source>
</evidence>
<dbReference type="GO" id="GO:0046503">
    <property type="term" value="P:glycerolipid catabolic process"/>
    <property type="evidence" value="ECO:0007669"/>
    <property type="project" value="TreeGrafter"/>
</dbReference>
<dbReference type="InterPro" id="IPR029058">
    <property type="entry name" value="AB_hydrolase_fold"/>
</dbReference>
<comment type="caution">
    <text evidence="3">The sequence shown here is derived from an EMBL/GenBank/DDBJ whole genome shotgun (WGS) entry which is preliminary data.</text>
</comment>
<dbReference type="OrthoDB" id="408373at2759"/>
<evidence type="ECO:0000313" key="3">
    <source>
        <dbReference type="EMBL" id="KAG2233828.1"/>
    </source>
</evidence>
<protein>
    <recommendedName>
        <fullName evidence="2">AB hydrolase-1 domain-containing protein</fullName>
    </recommendedName>
</protein>
<name>A0A8H7VYX8_9FUNG</name>
<keyword evidence="1" id="KW-0472">Membrane</keyword>
<evidence type="ECO:0000313" key="4">
    <source>
        <dbReference type="Proteomes" id="UP000613177"/>
    </source>
</evidence>
<accession>A0A8H7VYX8</accession>
<dbReference type="AlphaFoldDB" id="A0A8H7VYX8"/>
<dbReference type="InterPro" id="IPR000073">
    <property type="entry name" value="AB_hydrolase_1"/>
</dbReference>
<feature type="domain" description="AB hydrolase-1" evidence="2">
    <location>
        <begin position="23"/>
        <end position="165"/>
    </location>
</feature>
<keyword evidence="4" id="KW-1185">Reference proteome</keyword>
<dbReference type="SUPFAM" id="SSF53474">
    <property type="entry name" value="alpha/beta-Hydrolases"/>
    <property type="match status" value="1"/>
</dbReference>
<dbReference type="Proteomes" id="UP000613177">
    <property type="component" value="Unassembled WGS sequence"/>
</dbReference>
<proteinExistence type="predicted"/>
<dbReference type="InterPro" id="IPR050471">
    <property type="entry name" value="AB_hydrolase"/>
</dbReference>
<organism evidence="3 4">
    <name type="scientific">Thamnidium elegans</name>
    <dbReference type="NCBI Taxonomy" id="101142"/>
    <lineage>
        <taxon>Eukaryota</taxon>
        <taxon>Fungi</taxon>
        <taxon>Fungi incertae sedis</taxon>
        <taxon>Mucoromycota</taxon>
        <taxon>Mucoromycotina</taxon>
        <taxon>Mucoromycetes</taxon>
        <taxon>Mucorales</taxon>
        <taxon>Mucorineae</taxon>
        <taxon>Mucoraceae</taxon>
        <taxon>Thamnidium</taxon>
    </lineage>
</organism>